<dbReference type="GO" id="GO:0016020">
    <property type="term" value="C:membrane"/>
    <property type="evidence" value="ECO:0007669"/>
    <property type="project" value="UniProtKB-SubCell"/>
</dbReference>
<protein>
    <recommendedName>
        <fullName evidence="9">Interferon-induced transmembrane protein</fullName>
    </recommendedName>
</protein>
<dbReference type="Pfam" id="PF04505">
    <property type="entry name" value="CD225"/>
    <property type="match status" value="1"/>
</dbReference>
<keyword evidence="4 6" id="KW-0472">Membrane</keyword>
<sequence>MDLDGLYSTSSPTVVGTTTGRQRMTSQQQDTGADYSGPLAPPPASSLPLAVLAIVAFVPFGVVALLRALTVHRLWERGEYDLSVRAAADARQWSIRAIALGVSIAVFAVGAALVLPKP</sequence>
<evidence type="ECO:0000256" key="6">
    <source>
        <dbReference type="SAM" id="Phobius"/>
    </source>
</evidence>
<evidence type="ECO:0000256" key="3">
    <source>
        <dbReference type="ARBA" id="ARBA00022989"/>
    </source>
</evidence>
<reference evidence="7 8" key="1">
    <citation type="submission" date="2018-11" db="EMBL/GenBank/DDBJ databases">
        <title>Microbial catabolism of amino acid.</title>
        <authorList>
            <person name="Hibi M."/>
            <person name="Ogawa J."/>
        </authorList>
    </citation>
    <scope>NUCLEOTIDE SEQUENCE [LARGE SCALE GENOMIC DNA]</scope>
    <source>
        <strain evidence="7 8">C31-06</strain>
    </source>
</reference>
<proteinExistence type="predicted"/>
<feature type="transmembrane region" description="Helical" evidence="6">
    <location>
        <begin position="49"/>
        <end position="72"/>
    </location>
</feature>
<feature type="transmembrane region" description="Helical" evidence="6">
    <location>
        <begin position="93"/>
        <end position="115"/>
    </location>
</feature>
<name>A0A402BZF6_RHOWR</name>
<keyword evidence="2 6" id="KW-0812">Transmembrane</keyword>
<evidence type="ECO:0000256" key="5">
    <source>
        <dbReference type="SAM" id="MobiDB-lite"/>
    </source>
</evidence>
<evidence type="ECO:0000256" key="1">
    <source>
        <dbReference type="ARBA" id="ARBA00004370"/>
    </source>
</evidence>
<evidence type="ECO:0000313" key="8">
    <source>
        <dbReference type="Proteomes" id="UP000287519"/>
    </source>
</evidence>
<accession>A0A402BZF6</accession>
<feature type="region of interest" description="Disordered" evidence="5">
    <location>
        <begin position="1"/>
        <end position="39"/>
    </location>
</feature>
<keyword evidence="3 6" id="KW-1133">Transmembrane helix</keyword>
<feature type="compositionally biased region" description="Low complexity" evidence="5">
    <location>
        <begin position="8"/>
        <end position="20"/>
    </location>
</feature>
<evidence type="ECO:0000256" key="4">
    <source>
        <dbReference type="ARBA" id="ARBA00023136"/>
    </source>
</evidence>
<dbReference type="EMBL" id="BHYM01000003">
    <property type="protein sequence ID" value="GCE36727.1"/>
    <property type="molecule type" value="Genomic_DNA"/>
</dbReference>
<evidence type="ECO:0000256" key="2">
    <source>
        <dbReference type="ARBA" id="ARBA00022692"/>
    </source>
</evidence>
<evidence type="ECO:0000313" key="7">
    <source>
        <dbReference type="EMBL" id="GCE36727.1"/>
    </source>
</evidence>
<feature type="compositionally biased region" description="Polar residues" evidence="5">
    <location>
        <begin position="21"/>
        <end position="31"/>
    </location>
</feature>
<dbReference type="Proteomes" id="UP000287519">
    <property type="component" value="Unassembled WGS sequence"/>
</dbReference>
<gene>
    <name evidence="7" type="ORF">Rhow_003331</name>
</gene>
<dbReference type="InterPro" id="IPR007593">
    <property type="entry name" value="CD225/Dispanin_fam"/>
</dbReference>
<organism evidence="7 8">
    <name type="scientific">Rhodococcus wratislaviensis</name>
    <name type="common">Tsukamurella wratislaviensis</name>
    <dbReference type="NCBI Taxonomy" id="44752"/>
    <lineage>
        <taxon>Bacteria</taxon>
        <taxon>Bacillati</taxon>
        <taxon>Actinomycetota</taxon>
        <taxon>Actinomycetes</taxon>
        <taxon>Mycobacteriales</taxon>
        <taxon>Nocardiaceae</taxon>
        <taxon>Rhodococcus</taxon>
    </lineage>
</organism>
<dbReference type="AlphaFoldDB" id="A0A402BZF6"/>
<comment type="subcellular location">
    <subcellularLocation>
        <location evidence="1">Membrane</location>
    </subcellularLocation>
</comment>
<keyword evidence="8" id="KW-1185">Reference proteome</keyword>
<evidence type="ECO:0008006" key="9">
    <source>
        <dbReference type="Google" id="ProtNLM"/>
    </source>
</evidence>
<comment type="caution">
    <text evidence="7">The sequence shown here is derived from an EMBL/GenBank/DDBJ whole genome shotgun (WGS) entry which is preliminary data.</text>
</comment>